<comment type="subunit">
    <text evidence="3">Homotetramer.</text>
</comment>
<dbReference type="GO" id="GO:0004107">
    <property type="term" value="F:chorismate synthase activity"/>
    <property type="evidence" value="ECO:0007669"/>
    <property type="project" value="UniProtKB-EC"/>
</dbReference>
<dbReference type="AlphaFoldDB" id="A0AA39XRY1"/>
<proteinExistence type="inferred from homology"/>
<comment type="similarity">
    <text evidence="2">Belongs to the chorismate synthase family.</text>
</comment>
<comment type="pathway">
    <text evidence="1">Metabolic intermediate biosynthesis; chorismate biosynthesis; chorismate from D-erythrose 4-phosphate and phosphoenolpyruvate: step 7/7.</text>
</comment>
<dbReference type="PROSITE" id="PS00788">
    <property type="entry name" value="CHORISMATE_SYNTHASE_2"/>
    <property type="match status" value="1"/>
</dbReference>
<comment type="caution">
    <text evidence="10">The sequence shown here is derived from an EMBL/GenBank/DDBJ whole genome shotgun (WGS) entry which is preliminary data.</text>
</comment>
<evidence type="ECO:0000256" key="7">
    <source>
        <dbReference type="ARBA" id="ARBA00023239"/>
    </source>
</evidence>
<organism evidence="10 11">
    <name type="scientific">Cercophora newfieldiana</name>
    <dbReference type="NCBI Taxonomy" id="92897"/>
    <lineage>
        <taxon>Eukaryota</taxon>
        <taxon>Fungi</taxon>
        <taxon>Dikarya</taxon>
        <taxon>Ascomycota</taxon>
        <taxon>Pezizomycotina</taxon>
        <taxon>Sordariomycetes</taxon>
        <taxon>Sordariomycetidae</taxon>
        <taxon>Sordariales</taxon>
        <taxon>Lasiosphaeriaceae</taxon>
        <taxon>Cercophora</taxon>
    </lineage>
</organism>
<dbReference type="Gene3D" id="3.60.150.10">
    <property type="entry name" value="Chorismate synthase AroC"/>
    <property type="match status" value="1"/>
</dbReference>
<dbReference type="PANTHER" id="PTHR21085">
    <property type="entry name" value="CHORISMATE SYNTHASE"/>
    <property type="match status" value="1"/>
</dbReference>
<dbReference type="GO" id="GO:0005829">
    <property type="term" value="C:cytosol"/>
    <property type="evidence" value="ECO:0007669"/>
    <property type="project" value="TreeGrafter"/>
</dbReference>
<dbReference type="FunFam" id="3.60.150.10:FF:000004">
    <property type="entry name" value="Chorismate synthase"/>
    <property type="match status" value="1"/>
</dbReference>
<dbReference type="EC" id="4.2.3.5" evidence="4"/>
<evidence type="ECO:0000256" key="9">
    <source>
        <dbReference type="SAM" id="MobiDB-lite"/>
    </source>
</evidence>
<feature type="region of interest" description="Disordered" evidence="9">
    <location>
        <begin position="403"/>
        <end position="427"/>
    </location>
</feature>
<evidence type="ECO:0000313" key="11">
    <source>
        <dbReference type="Proteomes" id="UP001174936"/>
    </source>
</evidence>
<dbReference type="Proteomes" id="UP001174936">
    <property type="component" value="Unassembled WGS sequence"/>
</dbReference>
<dbReference type="GO" id="GO:0009073">
    <property type="term" value="P:aromatic amino acid family biosynthetic process"/>
    <property type="evidence" value="ECO:0007669"/>
    <property type="project" value="UniProtKB-KW"/>
</dbReference>
<evidence type="ECO:0000256" key="4">
    <source>
        <dbReference type="ARBA" id="ARBA00013036"/>
    </source>
</evidence>
<keyword evidence="6" id="KW-0057">Aromatic amino acid biosynthesis</keyword>
<feature type="region of interest" description="Disordered" evidence="9">
    <location>
        <begin position="29"/>
        <end position="59"/>
    </location>
</feature>
<dbReference type="InterPro" id="IPR020541">
    <property type="entry name" value="Chorismate_synthase_CS"/>
</dbReference>
<evidence type="ECO:0000256" key="2">
    <source>
        <dbReference type="ARBA" id="ARBA00008014"/>
    </source>
</evidence>
<dbReference type="PROSITE" id="PS00789">
    <property type="entry name" value="CHORISMATE_SYNTHASE_3"/>
    <property type="match status" value="1"/>
</dbReference>
<dbReference type="HAMAP" id="MF_00300">
    <property type="entry name" value="Chorismate_synth"/>
    <property type="match status" value="1"/>
</dbReference>
<dbReference type="GO" id="GO:0010181">
    <property type="term" value="F:FMN binding"/>
    <property type="evidence" value="ECO:0007669"/>
    <property type="project" value="TreeGrafter"/>
</dbReference>
<dbReference type="PIRSF" id="PIRSF001456">
    <property type="entry name" value="Chorismate_synth"/>
    <property type="match status" value="1"/>
</dbReference>
<evidence type="ECO:0000256" key="8">
    <source>
        <dbReference type="ARBA" id="ARBA00081432"/>
    </source>
</evidence>
<dbReference type="NCBIfam" id="NF003793">
    <property type="entry name" value="PRK05382.1"/>
    <property type="match status" value="1"/>
</dbReference>
<evidence type="ECO:0000256" key="5">
    <source>
        <dbReference type="ARBA" id="ARBA00022605"/>
    </source>
</evidence>
<dbReference type="EMBL" id="JAULSV010000007">
    <property type="protein sequence ID" value="KAK0639119.1"/>
    <property type="molecule type" value="Genomic_DNA"/>
</dbReference>
<protein>
    <recommendedName>
        <fullName evidence="4">chorismate synthase</fullName>
        <ecNumber evidence="4">4.2.3.5</ecNumber>
    </recommendedName>
    <alternativeName>
        <fullName evidence="8">5-enolpyruvylshikimate-3-phosphate phospholyase</fullName>
    </alternativeName>
</protein>
<dbReference type="InterPro" id="IPR000453">
    <property type="entry name" value="Chorismate_synth"/>
</dbReference>
<reference evidence="10" key="1">
    <citation type="submission" date="2023-06" db="EMBL/GenBank/DDBJ databases">
        <title>Genome-scale phylogeny and comparative genomics of the fungal order Sordariales.</title>
        <authorList>
            <consortium name="Lawrence Berkeley National Laboratory"/>
            <person name="Hensen N."/>
            <person name="Bonometti L."/>
            <person name="Westerberg I."/>
            <person name="Brannstrom I.O."/>
            <person name="Guillou S."/>
            <person name="Cros-Aarteil S."/>
            <person name="Calhoun S."/>
            <person name="Haridas S."/>
            <person name="Kuo A."/>
            <person name="Mondo S."/>
            <person name="Pangilinan J."/>
            <person name="Riley R."/>
            <person name="Labutti K."/>
            <person name="Andreopoulos B."/>
            <person name="Lipzen A."/>
            <person name="Chen C."/>
            <person name="Yanf M."/>
            <person name="Daum C."/>
            <person name="Ng V."/>
            <person name="Clum A."/>
            <person name="Steindorff A."/>
            <person name="Ohm R."/>
            <person name="Martin F."/>
            <person name="Silar P."/>
            <person name="Natvig D."/>
            <person name="Lalanne C."/>
            <person name="Gautier V."/>
            <person name="Ament-Velasquez S.L."/>
            <person name="Kruys A."/>
            <person name="Hutchinson M.I."/>
            <person name="Powell A.J."/>
            <person name="Barry K."/>
            <person name="Miller A.N."/>
            <person name="Grigoriev I.V."/>
            <person name="Debuchy R."/>
            <person name="Gladieux P."/>
            <person name="Thoren M.H."/>
            <person name="Johannesson H."/>
        </authorList>
    </citation>
    <scope>NUCLEOTIDE SEQUENCE</scope>
    <source>
        <strain evidence="10">SMH2532-1</strain>
    </source>
</reference>
<feature type="compositionally biased region" description="Basic and acidic residues" evidence="9">
    <location>
        <begin position="34"/>
        <end position="47"/>
    </location>
</feature>
<evidence type="ECO:0000256" key="3">
    <source>
        <dbReference type="ARBA" id="ARBA00011881"/>
    </source>
</evidence>
<sequence>MSSFGSFFRVTTAGESHAAAVTVLIDNTPPGMELSDRDLQPALDRRRPGQSKITTPRDEKDRAIILSGTEFGVTLGTPIAIMVKNEDQRPKDYGNSTMDRFPRPSHADWTYLEKYGVKASSGGGRSSARETIGRVAAGAIAEKYLRLAYGVEIVAFVTDVGNVSLFPPTPEHPSPSTNPDFLSLVNTIDRATVDKFLPVRCPDGAVSDKMMNLISDFRDRSDSIGGVVTCVIRNVPSGLGEPCFDKLEAKLAHAMMSIPATKGFDIGSGFGGVQVPGSTHNDPFIPATNEQVPPGVAESGAARAGIPRPKLTTKTNYSGGIQGGISNGAPIYFRVAFKAPATIGVDQVTATYDGDAEGVLAAKGRHDPCVVPRAVPIVEAMAALVVMDAVLAQQARHTAKSLLPPLKQTLKSEKPAGNGVTEDTRAL</sequence>
<evidence type="ECO:0000313" key="10">
    <source>
        <dbReference type="EMBL" id="KAK0639119.1"/>
    </source>
</evidence>
<dbReference type="InterPro" id="IPR035904">
    <property type="entry name" value="Chorismate_synth_AroC_sf"/>
</dbReference>
<dbReference type="NCBIfam" id="TIGR00033">
    <property type="entry name" value="aroC"/>
    <property type="match status" value="1"/>
</dbReference>
<evidence type="ECO:0000256" key="1">
    <source>
        <dbReference type="ARBA" id="ARBA00005044"/>
    </source>
</evidence>
<dbReference type="GO" id="GO:0008652">
    <property type="term" value="P:amino acid biosynthetic process"/>
    <property type="evidence" value="ECO:0007669"/>
    <property type="project" value="UniProtKB-KW"/>
</dbReference>
<accession>A0AA39XRY1</accession>
<gene>
    <name evidence="10" type="ORF">B0T16DRAFT_360384</name>
</gene>
<dbReference type="PANTHER" id="PTHR21085:SF0">
    <property type="entry name" value="CHORISMATE SYNTHASE"/>
    <property type="match status" value="1"/>
</dbReference>
<evidence type="ECO:0000256" key="6">
    <source>
        <dbReference type="ARBA" id="ARBA00023141"/>
    </source>
</evidence>
<keyword evidence="7" id="KW-0456">Lyase</keyword>
<keyword evidence="5" id="KW-0028">Amino-acid biosynthesis</keyword>
<dbReference type="SUPFAM" id="SSF103263">
    <property type="entry name" value="Chorismate synthase, AroC"/>
    <property type="match status" value="1"/>
</dbReference>
<dbReference type="Pfam" id="PF01264">
    <property type="entry name" value="Chorismate_synt"/>
    <property type="match status" value="1"/>
</dbReference>
<dbReference type="GO" id="GO:0009423">
    <property type="term" value="P:chorismate biosynthetic process"/>
    <property type="evidence" value="ECO:0007669"/>
    <property type="project" value="TreeGrafter"/>
</dbReference>
<name>A0AA39XRY1_9PEZI</name>
<keyword evidence="11" id="KW-1185">Reference proteome</keyword>
<dbReference type="CDD" id="cd07304">
    <property type="entry name" value="Chorismate_synthase"/>
    <property type="match status" value="1"/>
</dbReference>